<protein>
    <submittedName>
        <fullName evidence="1">Uncharacterized protein</fullName>
    </submittedName>
</protein>
<sequence>MANSEGEEVTNRQVILRDYVSGFPEESDMILVDGSIQLKVPTGSNGILLKNLYLSCDPYMRIMMTKNESHDRFTCYTPGLPLTGYGVAKVINSTIPDFMEGDLVWGLTRREQYSLFSSTEGFSKIQHIDIPLSYYTGILGWLSLTAYVGFFEIGCPKKGEHVFVSAASGGVGQLVGQFAKLMGCHVVGIARTNEKVDLLNKLGFDDAFNCKEGKDMDAALKRYYLLI</sequence>
<dbReference type="Proteomes" id="UP000828941">
    <property type="component" value="Chromosome 2"/>
</dbReference>
<keyword evidence="2" id="KW-1185">Reference proteome</keyword>
<proteinExistence type="predicted"/>
<name>A0ACB9Q1S2_BAUVA</name>
<comment type="caution">
    <text evidence="1">The sequence shown here is derived from an EMBL/GenBank/DDBJ whole genome shotgun (WGS) entry which is preliminary data.</text>
</comment>
<evidence type="ECO:0000313" key="1">
    <source>
        <dbReference type="EMBL" id="KAI4353806.1"/>
    </source>
</evidence>
<accession>A0ACB9Q1S2</accession>
<dbReference type="EMBL" id="CM039427">
    <property type="protein sequence ID" value="KAI4353806.1"/>
    <property type="molecule type" value="Genomic_DNA"/>
</dbReference>
<organism evidence="1 2">
    <name type="scientific">Bauhinia variegata</name>
    <name type="common">Purple orchid tree</name>
    <name type="synonym">Phanera variegata</name>
    <dbReference type="NCBI Taxonomy" id="167791"/>
    <lineage>
        <taxon>Eukaryota</taxon>
        <taxon>Viridiplantae</taxon>
        <taxon>Streptophyta</taxon>
        <taxon>Embryophyta</taxon>
        <taxon>Tracheophyta</taxon>
        <taxon>Spermatophyta</taxon>
        <taxon>Magnoliopsida</taxon>
        <taxon>eudicotyledons</taxon>
        <taxon>Gunneridae</taxon>
        <taxon>Pentapetalae</taxon>
        <taxon>rosids</taxon>
        <taxon>fabids</taxon>
        <taxon>Fabales</taxon>
        <taxon>Fabaceae</taxon>
        <taxon>Cercidoideae</taxon>
        <taxon>Cercideae</taxon>
        <taxon>Bauhiniinae</taxon>
        <taxon>Bauhinia</taxon>
    </lineage>
</organism>
<gene>
    <name evidence="1" type="ORF">L6164_002733</name>
</gene>
<evidence type="ECO:0000313" key="2">
    <source>
        <dbReference type="Proteomes" id="UP000828941"/>
    </source>
</evidence>
<reference evidence="1 2" key="1">
    <citation type="journal article" date="2022" name="DNA Res.">
        <title>Chromosomal-level genome assembly of the orchid tree Bauhinia variegata (Leguminosae; Cercidoideae) supports the allotetraploid origin hypothesis of Bauhinia.</title>
        <authorList>
            <person name="Zhong Y."/>
            <person name="Chen Y."/>
            <person name="Zheng D."/>
            <person name="Pang J."/>
            <person name="Liu Y."/>
            <person name="Luo S."/>
            <person name="Meng S."/>
            <person name="Qian L."/>
            <person name="Wei D."/>
            <person name="Dai S."/>
            <person name="Zhou R."/>
        </authorList>
    </citation>
    <scope>NUCLEOTIDE SEQUENCE [LARGE SCALE GENOMIC DNA]</scope>
    <source>
        <strain evidence="1">BV-YZ2020</strain>
    </source>
</reference>